<keyword evidence="3" id="KW-1185">Reference proteome</keyword>
<evidence type="ECO:0000313" key="3">
    <source>
        <dbReference type="Proteomes" id="UP000184212"/>
    </source>
</evidence>
<accession>A0A1M5TQ80</accession>
<evidence type="ECO:0008006" key="4">
    <source>
        <dbReference type="Google" id="ProtNLM"/>
    </source>
</evidence>
<gene>
    <name evidence="2" type="ORF">SAMN04488109_4212</name>
</gene>
<evidence type="ECO:0000313" key="2">
    <source>
        <dbReference type="EMBL" id="SHH52859.1"/>
    </source>
</evidence>
<organism evidence="2 3">
    <name type="scientific">Chryseolinea serpens</name>
    <dbReference type="NCBI Taxonomy" id="947013"/>
    <lineage>
        <taxon>Bacteria</taxon>
        <taxon>Pseudomonadati</taxon>
        <taxon>Bacteroidota</taxon>
        <taxon>Cytophagia</taxon>
        <taxon>Cytophagales</taxon>
        <taxon>Fulvivirgaceae</taxon>
        <taxon>Chryseolinea</taxon>
    </lineage>
</organism>
<dbReference type="Proteomes" id="UP000184212">
    <property type="component" value="Unassembled WGS sequence"/>
</dbReference>
<evidence type="ECO:0000256" key="1">
    <source>
        <dbReference type="SAM" id="SignalP"/>
    </source>
</evidence>
<proteinExistence type="predicted"/>
<dbReference type="EMBL" id="FQWQ01000003">
    <property type="protein sequence ID" value="SHH52859.1"/>
    <property type="molecule type" value="Genomic_DNA"/>
</dbReference>
<dbReference type="STRING" id="947013.SAMN04488109_4212"/>
<protein>
    <recommendedName>
        <fullName evidence="4">Arylsulfotransferase (ASST)</fullName>
    </recommendedName>
</protein>
<keyword evidence="1" id="KW-0732">Signal</keyword>
<dbReference type="OrthoDB" id="1293445at2"/>
<dbReference type="RefSeq" id="WP_073137924.1">
    <property type="nucleotide sequence ID" value="NZ_FQWQ01000003.1"/>
</dbReference>
<name>A0A1M5TQ80_9BACT</name>
<feature type="signal peptide" evidence="1">
    <location>
        <begin position="1"/>
        <end position="21"/>
    </location>
</feature>
<feature type="chain" id="PRO_5012680376" description="Arylsulfotransferase (ASST)" evidence="1">
    <location>
        <begin position="22"/>
        <end position="533"/>
    </location>
</feature>
<dbReference type="AlphaFoldDB" id="A0A1M5TQ80"/>
<sequence length="533" mass="60743">MIKHLSLIAVFIILHSLGGLAQSKVTVGKPYEVIDADTKLYFTRGGEILTVKIDKKKNVILQKLNSVDLTFKTIKMYDDFPKGAMLEKITQFKNRYFLFFSLYEDKLEQLFYREIDFAKGAFIGGSTKLITSDEKVTGMPVMTGFYHFATTDKFNFYFSYDSSSMVIQYRVAPQVRNDAKSFDRIGLHVFDQNMNQKWGKRVEMPYTEKKMDNLDYTVDSKANVYIATRIFDDNTTDLKKRDEEEPNYHLEILKVVSSGAVTKTTVDVADKFIKTIWLYENAKGNMVGAGYYNKGKRTANADGVIMFSIGTDGKLANLNAYEIPTDVLNQYATGKEKRQHNRSEKDDKAEFENLKLRDIINGKDGSILLVGEQQYLIVHTSGVGTSRSTYTTYHSNDILVTKIDPSGKLAWMKKLPKRQVGGQGFYGLSYRYVRGNVNHYFFCLDNEKNLNLPLTEVPAAHVAGQGGFLSTYIVNDKTGEVVKKSLVDTRDIQGMEVYQFDPDRIMFTAPFTLVFEAYKKKKEDILVKVVLDH</sequence>
<reference evidence="2 3" key="1">
    <citation type="submission" date="2016-11" db="EMBL/GenBank/DDBJ databases">
        <authorList>
            <person name="Jaros S."/>
            <person name="Januszkiewicz K."/>
            <person name="Wedrychowicz H."/>
        </authorList>
    </citation>
    <scope>NUCLEOTIDE SEQUENCE [LARGE SCALE GENOMIC DNA]</scope>
    <source>
        <strain evidence="2 3">DSM 24574</strain>
    </source>
</reference>